<name>A0A516V719_9GAMM</name>
<keyword evidence="2" id="KW-1185">Reference proteome</keyword>
<sequence length="227" mass="25618">MNLPSQKLRDRASTALKLVHETQSALGKLQIKVDERSATVIPLVLASMDIAEAVYALLINQPEQSWASALIMQRAQMEYVLRSAYFAKAASQKELMRFRKKGKMPNRGKRSIYITEITIDASQHLGWDKDKLLESVKNHYRDLSGLVHGGKEVLGIYTMHETWGDLTIEWDELIASVDNILVFVQLGLGVAMYLSPLEPAELDNVVRATYENAHAYFREHSSIDKSS</sequence>
<accession>A0A516V719</accession>
<reference evidence="1 2" key="1">
    <citation type="submission" date="2019-07" db="EMBL/GenBank/DDBJ databases">
        <title>Lysobacter weifangensis sp. nov., isolated from bensulfuron-methyl contaminated farmland soil.</title>
        <authorList>
            <person name="Zhao H."/>
        </authorList>
    </citation>
    <scope>NUCLEOTIDE SEQUENCE [LARGE SCALE GENOMIC DNA]</scope>
    <source>
        <strain evidence="1 2">CC-Bw-6</strain>
    </source>
</reference>
<dbReference type="RefSeq" id="WP_143879800.1">
    <property type="nucleotide sequence ID" value="NZ_BAABLZ010000001.1"/>
</dbReference>
<dbReference type="EMBL" id="CP041742">
    <property type="protein sequence ID" value="QDQ74291.1"/>
    <property type="molecule type" value="Genomic_DNA"/>
</dbReference>
<dbReference type="Proteomes" id="UP000315891">
    <property type="component" value="Chromosome"/>
</dbReference>
<evidence type="ECO:0008006" key="3">
    <source>
        <dbReference type="Google" id="ProtNLM"/>
    </source>
</evidence>
<organism evidence="1 2">
    <name type="scientific">Pseudoluteimonas lycopersici</name>
    <dbReference type="NCBI Taxonomy" id="1324796"/>
    <lineage>
        <taxon>Bacteria</taxon>
        <taxon>Pseudomonadati</taxon>
        <taxon>Pseudomonadota</taxon>
        <taxon>Gammaproteobacteria</taxon>
        <taxon>Lysobacterales</taxon>
        <taxon>Lysobacteraceae</taxon>
        <taxon>Pseudoluteimonas</taxon>
    </lineage>
</organism>
<evidence type="ECO:0000313" key="2">
    <source>
        <dbReference type="Proteomes" id="UP000315891"/>
    </source>
</evidence>
<protein>
    <recommendedName>
        <fullName evidence="3">AbiV family abortive infection protein</fullName>
    </recommendedName>
</protein>
<evidence type="ECO:0000313" key="1">
    <source>
        <dbReference type="EMBL" id="QDQ74291.1"/>
    </source>
</evidence>
<dbReference type="OrthoDB" id="6021523at2"/>
<gene>
    <name evidence="1" type="ORF">FNZ56_10560</name>
</gene>
<dbReference type="AlphaFoldDB" id="A0A516V719"/>
<proteinExistence type="predicted"/>